<evidence type="ECO:0000256" key="2">
    <source>
        <dbReference type="ARBA" id="ARBA00006843"/>
    </source>
</evidence>
<dbReference type="PANTHER" id="PTHR14768">
    <property type="entry name" value="UPF0338 PROTEIN"/>
    <property type="match status" value="1"/>
</dbReference>
<sequence>MARQPLGRPQTEDEKKFHARNHILLSLFSIIVFLPLGVVGLYFSIQAYGANQSSDWEDAYRNSSRALWFDVLAILIFLAVLYVAFLVL</sequence>
<dbReference type="PANTHER" id="PTHR14768:SF5">
    <property type="entry name" value="TRANSMEMBRANE PROTEIN PMIS2"/>
    <property type="match status" value="1"/>
</dbReference>
<feature type="transmembrane region" description="Helical" evidence="6">
    <location>
        <begin position="21"/>
        <end position="45"/>
    </location>
</feature>
<evidence type="ECO:0000256" key="3">
    <source>
        <dbReference type="ARBA" id="ARBA00022692"/>
    </source>
</evidence>
<dbReference type="Ensembl" id="ENSRNOT00000130574.1">
    <property type="protein sequence ID" value="ENSRNOP00000098714.1"/>
    <property type="gene ID" value="ENSRNOG00000082051.1"/>
</dbReference>
<dbReference type="InterPro" id="IPR007593">
    <property type="entry name" value="CD225/Dispanin_fam"/>
</dbReference>
<comment type="similarity">
    <text evidence="2">Belongs to the CD225/Dispanin family.</text>
</comment>
<name>A0ABK0LDH5_RAT</name>
<evidence type="ECO:0000256" key="5">
    <source>
        <dbReference type="ARBA" id="ARBA00023136"/>
    </source>
</evidence>
<dbReference type="GeneTree" id="ENSGT00950000183147"/>
<dbReference type="Pfam" id="PF04505">
    <property type="entry name" value="CD225"/>
    <property type="match status" value="1"/>
</dbReference>
<reference evidence="7" key="3">
    <citation type="submission" date="2025-09" db="UniProtKB">
        <authorList>
            <consortium name="Ensembl"/>
        </authorList>
    </citation>
    <scope>IDENTIFICATION</scope>
    <source>
        <strain evidence="7">Brown Norway</strain>
    </source>
</reference>
<evidence type="ECO:0000313" key="7">
    <source>
        <dbReference type="Ensembl" id="ENSRNOP00000098714.1"/>
    </source>
</evidence>
<dbReference type="Proteomes" id="UP000002494">
    <property type="component" value="Chromosome 1"/>
</dbReference>
<keyword evidence="5 6" id="KW-0472">Membrane</keyword>
<reference evidence="7" key="2">
    <citation type="submission" date="2025-08" db="UniProtKB">
        <authorList>
            <consortium name="Ensembl"/>
        </authorList>
    </citation>
    <scope>IDENTIFICATION</scope>
    <source>
        <strain evidence="7">Brown Norway</strain>
    </source>
</reference>
<keyword evidence="3 6" id="KW-0812">Transmembrane</keyword>
<reference evidence="7" key="1">
    <citation type="submission" date="2024-01" db="EMBL/GenBank/DDBJ databases">
        <title>GRCr8: a new rat reference genome assembly contstructed from accurate long reads and long range scaffolding.</title>
        <authorList>
            <person name="Doris P.A."/>
            <person name="Kalbfleisch T."/>
            <person name="Li K."/>
            <person name="Howe K."/>
            <person name="Wood J."/>
        </authorList>
    </citation>
    <scope>NUCLEOTIDE SEQUENCE [LARGE SCALE GENOMIC DNA]</scope>
    <source>
        <strain evidence="7">Brown Norway</strain>
    </source>
</reference>
<accession>A0ABK0LDH5</accession>
<feature type="transmembrane region" description="Helical" evidence="6">
    <location>
        <begin position="65"/>
        <end position="87"/>
    </location>
</feature>
<evidence type="ECO:0000313" key="8">
    <source>
        <dbReference type="Proteomes" id="UP000002494"/>
    </source>
</evidence>
<organism evidence="7 8">
    <name type="scientific">Rattus norvegicus</name>
    <name type="common">Rat</name>
    <dbReference type="NCBI Taxonomy" id="10116"/>
    <lineage>
        <taxon>Eukaryota</taxon>
        <taxon>Metazoa</taxon>
        <taxon>Chordata</taxon>
        <taxon>Craniata</taxon>
        <taxon>Vertebrata</taxon>
        <taxon>Euteleostomi</taxon>
        <taxon>Mammalia</taxon>
        <taxon>Eutheria</taxon>
        <taxon>Euarchontoglires</taxon>
        <taxon>Glires</taxon>
        <taxon>Rodentia</taxon>
        <taxon>Myomorpha</taxon>
        <taxon>Muroidea</taxon>
        <taxon>Muridae</taxon>
        <taxon>Murinae</taxon>
        <taxon>Rattus</taxon>
    </lineage>
</organism>
<gene>
    <name evidence="7" type="primary">Pmis2</name>
</gene>
<keyword evidence="4 6" id="KW-1133">Transmembrane helix</keyword>
<protein>
    <submittedName>
        <fullName evidence="7">Uncharacterized protein</fullName>
    </submittedName>
</protein>
<comment type="subcellular location">
    <subcellularLocation>
        <location evidence="1">Membrane</location>
    </subcellularLocation>
</comment>
<evidence type="ECO:0000256" key="6">
    <source>
        <dbReference type="SAM" id="Phobius"/>
    </source>
</evidence>
<evidence type="ECO:0000256" key="4">
    <source>
        <dbReference type="ARBA" id="ARBA00022989"/>
    </source>
</evidence>
<keyword evidence="8" id="KW-1185">Reference proteome</keyword>
<evidence type="ECO:0000256" key="1">
    <source>
        <dbReference type="ARBA" id="ARBA00004370"/>
    </source>
</evidence>
<proteinExistence type="inferred from homology"/>